<dbReference type="SUPFAM" id="SSF63825">
    <property type="entry name" value="YWTD domain"/>
    <property type="match status" value="1"/>
</dbReference>
<dbReference type="PROSITE" id="PS50119">
    <property type="entry name" value="ZF_BBOX"/>
    <property type="match status" value="2"/>
</dbReference>
<dbReference type="InterPro" id="IPR047153">
    <property type="entry name" value="TRIM45/56/19-like"/>
</dbReference>
<sequence>MAAYTPTFDFQVAIEKCELCQEEDAQFYCTVCQEEMCNSCKTVHLRSKLSRDDTVVSTSLGRSNSNRTARKPIKCTIHPTEVIRMYCSSCDEAVCVKCATSIKHKNHNFEELETTLYKYQDELSQNVIETKQQIEELQKLIQTIDINVKDYTEISDKTITEINNLRNQIKLDVDKIADEHVDQVKKQKQLDLQLMETEKKDIQKMISDHKDHLQSCEENLKSKKNFTDIQHQMKIQNTKMPSITEINPPSFASNAILDLQDFSSKLVDSLETKSTQKGSLHKKDQIGKTKSENSMHHSTKGTISTHVISILNPDLECECVSAVNHKEAWCGADKDLALIDIYEIDGTNIVKYSPNGKRTKIGNTKPYITNGICYTSVPDNILVCLYNNDDDSKVVRMTTEGHIKQTIQKNKQHESLYQNPKYVAENINEDVVVVDDAYPSTIVVVNKRGEYRYTYPDSSQSSHTIELCDGIACDNTGCILVSDCGKHRIHQIDMDGRFIQFILTKQNGVHGAQGLSTDNKGQLWLCNNNGKEVTIFKYRS</sequence>
<name>A0ABQ9FZS7_TEGGR</name>
<keyword evidence="1" id="KW-0863">Zinc-finger</keyword>
<keyword evidence="1" id="KW-0479">Metal-binding</keyword>
<feature type="domain" description="B box-type" evidence="4">
    <location>
        <begin position="70"/>
        <end position="112"/>
    </location>
</feature>
<dbReference type="EMBL" id="JARBDR010000126">
    <property type="protein sequence ID" value="KAJ8321210.1"/>
    <property type="molecule type" value="Genomic_DNA"/>
</dbReference>
<gene>
    <name evidence="5" type="ORF">KUTeg_001238</name>
</gene>
<dbReference type="Gene3D" id="2.120.10.30">
    <property type="entry name" value="TolB, C-terminal domain"/>
    <property type="match status" value="1"/>
</dbReference>
<keyword evidence="1" id="KW-0862">Zinc</keyword>
<reference evidence="5 6" key="1">
    <citation type="submission" date="2022-12" db="EMBL/GenBank/DDBJ databases">
        <title>Chromosome-level genome of Tegillarca granosa.</title>
        <authorList>
            <person name="Kim J."/>
        </authorList>
    </citation>
    <scope>NUCLEOTIDE SEQUENCE [LARGE SCALE GENOMIC DNA]</scope>
    <source>
        <strain evidence="5">Teg-2019</strain>
        <tissue evidence="5">Adductor muscle</tissue>
    </source>
</reference>
<keyword evidence="2" id="KW-0175">Coiled coil</keyword>
<dbReference type="InterPro" id="IPR000315">
    <property type="entry name" value="Znf_B-box"/>
</dbReference>
<accession>A0ABQ9FZS7</accession>
<feature type="domain" description="B box-type" evidence="4">
    <location>
        <begin position="12"/>
        <end position="58"/>
    </location>
</feature>
<dbReference type="PANTHER" id="PTHR25462:SF296">
    <property type="entry name" value="MEIOTIC P26, ISOFORM F"/>
    <property type="match status" value="1"/>
</dbReference>
<dbReference type="Proteomes" id="UP001217089">
    <property type="component" value="Unassembled WGS sequence"/>
</dbReference>
<dbReference type="SUPFAM" id="SSF57845">
    <property type="entry name" value="B-box zinc-binding domain"/>
    <property type="match status" value="1"/>
</dbReference>
<feature type="region of interest" description="Disordered" evidence="3">
    <location>
        <begin position="273"/>
        <end position="300"/>
    </location>
</feature>
<evidence type="ECO:0000256" key="2">
    <source>
        <dbReference type="SAM" id="Coils"/>
    </source>
</evidence>
<feature type="compositionally biased region" description="Basic and acidic residues" evidence="3">
    <location>
        <begin position="281"/>
        <end position="295"/>
    </location>
</feature>
<dbReference type="CDD" id="cd19756">
    <property type="entry name" value="Bbox2"/>
    <property type="match status" value="1"/>
</dbReference>
<comment type="caution">
    <text evidence="5">The sequence shown here is derived from an EMBL/GenBank/DDBJ whole genome shotgun (WGS) entry which is preliminary data.</text>
</comment>
<evidence type="ECO:0000256" key="3">
    <source>
        <dbReference type="SAM" id="MobiDB-lite"/>
    </source>
</evidence>
<dbReference type="Pfam" id="PF00643">
    <property type="entry name" value="zf-B_box"/>
    <property type="match status" value="2"/>
</dbReference>
<dbReference type="SMART" id="SM00336">
    <property type="entry name" value="BBOX"/>
    <property type="match status" value="2"/>
</dbReference>
<evidence type="ECO:0000313" key="6">
    <source>
        <dbReference type="Proteomes" id="UP001217089"/>
    </source>
</evidence>
<evidence type="ECO:0000313" key="5">
    <source>
        <dbReference type="EMBL" id="KAJ8321210.1"/>
    </source>
</evidence>
<protein>
    <recommendedName>
        <fullName evidence="4">B box-type domain-containing protein</fullName>
    </recommendedName>
</protein>
<dbReference type="CDD" id="cd19757">
    <property type="entry name" value="Bbox1"/>
    <property type="match status" value="1"/>
</dbReference>
<dbReference type="PANTHER" id="PTHR25462">
    <property type="entry name" value="BONUS, ISOFORM C-RELATED"/>
    <property type="match status" value="1"/>
</dbReference>
<dbReference type="Gene3D" id="3.30.160.60">
    <property type="entry name" value="Classic Zinc Finger"/>
    <property type="match status" value="1"/>
</dbReference>
<evidence type="ECO:0000259" key="4">
    <source>
        <dbReference type="PROSITE" id="PS50119"/>
    </source>
</evidence>
<evidence type="ECO:0000256" key="1">
    <source>
        <dbReference type="PROSITE-ProRule" id="PRU00024"/>
    </source>
</evidence>
<feature type="coiled-coil region" evidence="2">
    <location>
        <begin position="120"/>
        <end position="147"/>
    </location>
</feature>
<proteinExistence type="predicted"/>
<dbReference type="InterPro" id="IPR011042">
    <property type="entry name" value="6-blade_b-propeller_TolB-like"/>
</dbReference>
<organism evidence="5 6">
    <name type="scientific">Tegillarca granosa</name>
    <name type="common">Malaysian cockle</name>
    <name type="synonym">Anadara granosa</name>
    <dbReference type="NCBI Taxonomy" id="220873"/>
    <lineage>
        <taxon>Eukaryota</taxon>
        <taxon>Metazoa</taxon>
        <taxon>Spiralia</taxon>
        <taxon>Lophotrochozoa</taxon>
        <taxon>Mollusca</taxon>
        <taxon>Bivalvia</taxon>
        <taxon>Autobranchia</taxon>
        <taxon>Pteriomorphia</taxon>
        <taxon>Arcoida</taxon>
        <taxon>Arcoidea</taxon>
        <taxon>Arcidae</taxon>
        <taxon>Tegillarca</taxon>
    </lineage>
</organism>
<keyword evidence="6" id="KW-1185">Reference proteome</keyword>